<evidence type="ECO:0000313" key="1">
    <source>
        <dbReference type="EMBL" id="PWU86450.1"/>
    </source>
</evidence>
<keyword evidence="2" id="KW-0548">Nucleotidyltransferase</keyword>
<keyword evidence="2" id="KW-0695">RNA-directed DNA polymerase</keyword>
<dbReference type="VEuPathDB" id="TriTrypDB:C3747_6g328"/>
<proteinExistence type="predicted"/>
<keyword evidence="2" id="KW-0540">Nuclease</keyword>
<reference evidence="2 3" key="1">
    <citation type="journal article" date="2018" name="Microb. Genom.">
        <title>Expanding an expanded genome: long-read sequencing of Trypanosoma cruzi.</title>
        <authorList>
            <person name="Berna L."/>
            <person name="Rodriguez M."/>
            <person name="Chiribao M.L."/>
            <person name="Parodi-Talice A."/>
            <person name="Pita S."/>
            <person name="Rijo G."/>
            <person name="Alvarez-Valin F."/>
            <person name="Robello C."/>
        </authorList>
    </citation>
    <scope>NUCLEOTIDE SEQUENCE [LARGE SCALE GENOMIC DNA]</scope>
    <source>
        <strain evidence="2 3">TCC</strain>
    </source>
</reference>
<evidence type="ECO:0000313" key="3">
    <source>
        <dbReference type="Proteomes" id="UP000246078"/>
    </source>
</evidence>
<organism evidence="2 3">
    <name type="scientific">Trypanosoma cruzi</name>
    <dbReference type="NCBI Taxonomy" id="5693"/>
    <lineage>
        <taxon>Eukaryota</taxon>
        <taxon>Discoba</taxon>
        <taxon>Euglenozoa</taxon>
        <taxon>Kinetoplastea</taxon>
        <taxon>Metakinetoplastina</taxon>
        <taxon>Trypanosomatida</taxon>
        <taxon>Trypanosomatidae</taxon>
        <taxon>Trypanosoma</taxon>
        <taxon>Schizotrypanum</taxon>
    </lineage>
</organism>
<name>A0A2V2XPE3_TRYCR</name>
<dbReference type="Proteomes" id="UP000246078">
    <property type="component" value="Unassembled WGS sequence"/>
</dbReference>
<dbReference type="VEuPathDB" id="TriTrypDB:TcCL_NonESM11473"/>
<gene>
    <name evidence="1" type="ORF">C3747_544g4</name>
    <name evidence="2" type="ORF">C3747_6g328</name>
</gene>
<dbReference type="GO" id="GO:0004519">
    <property type="term" value="F:endonuclease activity"/>
    <property type="evidence" value="ECO:0007669"/>
    <property type="project" value="UniProtKB-KW"/>
</dbReference>
<sequence>MREVSTTRQEAALFNAVFSEKNALNSASTVQLPVYGPHSVPAVTVWEVRWALQQLRPTSAPDNDGIFFWLPQTFSDVLEPRLARADTRILWDRTTVPASWGRCTLTSPPKPGRTPDAAEGDRPVRITSLLSSVCERLALERALLATHGQRVTRNMVFFVTARRWKREKRGPLSRCVSSWRPLKAGEKLGARIIRAGAAKHVGRAYRPS</sequence>
<keyword evidence="2" id="KW-0255">Endonuclease</keyword>
<protein>
    <submittedName>
        <fullName evidence="2">Putative Endonuclease-reverse transcriptase/Reverse transcriptase (RNA-dependent DNA polymerase)</fullName>
    </submittedName>
</protein>
<keyword evidence="2" id="KW-0378">Hydrolase</keyword>
<dbReference type="AlphaFoldDB" id="A0A2V2XPE3"/>
<dbReference type="GO" id="GO:0003964">
    <property type="term" value="F:RNA-directed DNA polymerase activity"/>
    <property type="evidence" value="ECO:0007669"/>
    <property type="project" value="UniProtKB-KW"/>
</dbReference>
<dbReference type="VEuPathDB" id="TriTrypDB:TcG_09894"/>
<evidence type="ECO:0000313" key="2">
    <source>
        <dbReference type="EMBL" id="PWV20604.1"/>
    </source>
</evidence>
<dbReference type="VEuPathDB" id="TriTrypDB:C3747_544g4"/>
<dbReference type="EMBL" id="PRFC01000544">
    <property type="protein sequence ID" value="PWU86450.1"/>
    <property type="molecule type" value="Genomic_DNA"/>
</dbReference>
<comment type="caution">
    <text evidence="2">The sequence shown here is derived from an EMBL/GenBank/DDBJ whole genome shotgun (WGS) entry which is preliminary data.</text>
</comment>
<accession>A0A2V2XPE3</accession>
<dbReference type="EMBL" id="PRFC01000006">
    <property type="protein sequence ID" value="PWV20604.1"/>
    <property type="molecule type" value="Genomic_DNA"/>
</dbReference>
<keyword evidence="2" id="KW-0808">Transferase</keyword>